<reference evidence="3 4" key="1">
    <citation type="journal article" date="2015" name="Nature">
        <title>rRNA introns, odd ribosomes, and small enigmatic genomes across a large radiation of phyla.</title>
        <authorList>
            <person name="Brown C.T."/>
            <person name="Hug L.A."/>
            <person name="Thomas B.C."/>
            <person name="Sharon I."/>
            <person name="Castelle C.J."/>
            <person name="Singh A."/>
            <person name="Wilkins M.J."/>
            <person name="Williams K.H."/>
            <person name="Banfield J.F."/>
        </authorList>
    </citation>
    <scope>NUCLEOTIDE SEQUENCE [LARGE SCALE GENOMIC DNA]</scope>
</reference>
<dbReference type="InterPro" id="IPR036390">
    <property type="entry name" value="WH_DNA-bd_sf"/>
</dbReference>
<evidence type="ECO:0000313" key="3">
    <source>
        <dbReference type="EMBL" id="KKQ89344.1"/>
    </source>
</evidence>
<dbReference type="Pfam" id="PF13635">
    <property type="entry name" value="DUF4143"/>
    <property type="match status" value="1"/>
</dbReference>
<dbReference type="InterPro" id="IPR041682">
    <property type="entry name" value="AAA_14"/>
</dbReference>
<dbReference type="InterPro" id="IPR027417">
    <property type="entry name" value="P-loop_NTPase"/>
</dbReference>
<dbReference type="AlphaFoldDB" id="A0A0G0NU00"/>
<dbReference type="SUPFAM" id="SSF52540">
    <property type="entry name" value="P-loop containing nucleoside triphosphate hydrolases"/>
    <property type="match status" value="1"/>
</dbReference>
<gene>
    <name evidence="3" type="ORF">UT11_C0028G0004</name>
</gene>
<accession>A0A0G0NU00</accession>
<dbReference type="PANTHER" id="PTHR43566">
    <property type="entry name" value="CONSERVED PROTEIN"/>
    <property type="match status" value="1"/>
</dbReference>
<dbReference type="InterPro" id="IPR025420">
    <property type="entry name" value="DUF4143"/>
</dbReference>
<dbReference type="Proteomes" id="UP000033934">
    <property type="component" value="Unassembled WGS sequence"/>
</dbReference>
<evidence type="ECO:0000313" key="4">
    <source>
        <dbReference type="Proteomes" id="UP000033934"/>
    </source>
</evidence>
<comment type="caution">
    <text evidence="3">The sequence shown here is derived from an EMBL/GenBank/DDBJ whole genome shotgun (WGS) entry which is preliminary data.</text>
</comment>
<protein>
    <submittedName>
        <fullName evidence="3">AAA ATPase</fullName>
    </submittedName>
</protein>
<dbReference type="EMBL" id="LBVO01000028">
    <property type="protein sequence ID" value="KKQ89344.1"/>
    <property type="molecule type" value="Genomic_DNA"/>
</dbReference>
<dbReference type="Pfam" id="PF13173">
    <property type="entry name" value="AAA_14"/>
    <property type="match status" value="1"/>
</dbReference>
<feature type="domain" description="AAA" evidence="1">
    <location>
        <begin position="18"/>
        <end position="141"/>
    </location>
</feature>
<proteinExistence type="predicted"/>
<feature type="domain" description="DUF4143" evidence="2">
    <location>
        <begin position="200"/>
        <end position="355"/>
    </location>
</feature>
<name>A0A0G0NU00_9BACT</name>
<sequence length="385" mass="44040">MYIKREIEDNFQKTLSSPKVTMVLGCRQVGKTTLIKQQLQDRAVFYNLDLESDKQIITSASFLAPAEAIKNLGNHKIIVFDEAQRLPEIGQIAKGWFDAGLPTKIILTGSSSLNLLNKSAESLTGRNQKLFLPPLLFQEILASQSWYPNFLNEKVVTDRFPRQVETILMQAVIFGSYPEVVLSDSRQELLANLASDYLIKDILQEGLVKDPNLIRKLLMLLAHQVGAEVSVNELANNLSTTRITVDRYLNLLEQTFVIFRLPAYSSNPRKEISKNQKIYFWDTGIRNAILNDFSQNPLRSDVGALWENWVVAEFAKQNLLAGQQKNLYFWRSKAGSEVDLVIKENENLKAFEIKWQKKSTIQKAFKRKYGIKVEVINKDKPIFRI</sequence>
<evidence type="ECO:0000259" key="1">
    <source>
        <dbReference type="Pfam" id="PF13173"/>
    </source>
</evidence>
<evidence type="ECO:0000259" key="2">
    <source>
        <dbReference type="Pfam" id="PF13635"/>
    </source>
</evidence>
<dbReference type="SUPFAM" id="SSF46785">
    <property type="entry name" value="Winged helix' DNA-binding domain"/>
    <property type="match status" value="1"/>
</dbReference>
<organism evidence="3 4">
    <name type="scientific">Berkelbacteria bacterium GW2011_GWA2_38_9</name>
    <dbReference type="NCBI Taxonomy" id="1618334"/>
    <lineage>
        <taxon>Bacteria</taxon>
        <taxon>Candidatus Berkelbacteria</taxon>
    </lineage>
</organism>
<dbReference type="PANTHER" id="PTHR43566:SF1">
    <property type="entry name" value="AAA+ ATPASE DOMAIN-CONTAINING PROTEIN"/>
    <property type="match status" value="1"/>
</dbReference>